<name>A0ABW3I334_9FLAO</name>
<comment type="caution">
    <text evidence="1">The sequence shown here is derived from an EMBL/GenBank/DDBJ whole genome shotgun (WGS) entry which is preliminary data.</text>
</comment>
<proteinExistence type="predicted"/>
<dbReference type="Proteomes" id="UP001596997">
    <property type="component" value="Unassembled WGS sequence"/>
</dbReference>
<protein>
    <submittedName>
        <fullName evidence="1">Na(+)-translocating NADH-quinone reductase subunit F</fullName>
    </submittedName>
</protein>
<dbReference type="EMBL" id="JBHTJM010000008">
    <property type="protein sequence ID" value="MFD0964218.1"/>
    <property type="molecule type" value="Genomic_DNA"/>
</dbReference>
<evidence type="ECO:0000313" key="2">
    <source>
        <dbReference type="Proteomes" id="UP001596997"/>
    </source>
</evidence>
<dbReference type="RefSeq" id="WP_377715718.1">
    <property type="nucleotide sequence ID" value="NZ_JBHTJM010000008.1"/>
</dbReference>
<gene>
    <name evidence="1" type="ORF">ACFQ1O_09395</name>
</gene>
<reference evidence="2" key="1">
    <citation type="journal article" date="2019" name="Int. J. Syst. Evol. Microbiol.">
        <title>The Global Catalogue of Microorganisms (GCM) 10K type strain sequencing project: providing services to taxonomists for standard genome sequencing and annotation.</title>
        <authorList>
            <consortium name="The Broad Institute Genomics Platform"/>
            <consortium name="The Broad Institute Genome Sequencing Center for Infectious Disease"/>
            <person name="Wu L."/>
            <person name="Ma J."/>
        </authorList>
    </citation>
    <scope>NUCLEOTIDE SEQUENCE [LARGE SCALE GENOMIC DNA]</scope>
    <source>
        <strain evidence="2">CCUG 62114</strain>
    </source>
</reference>
<sequence>MTNTPRIEQAILKLYTAFYNQTLIPESCTHCAVGNICNNTEAWSNFTDIHGSVKLNYVGMVHQKIERKHYGYSPLELLQIEATFLKACGFNLPLRGNYKRPTKLTDDLLFTALEKTISFLCKLDGVTNVFDYSNVIRERILNNSNESVVA</sequence>
<keyword evidence="2" id="KW-1185">Reference proteome</keyword>
<evidence type="ECO:0000313" key="1">
    <source>
        <dbReference type="EMBL" id="MFD0964218.1"/>
    </source>
</evidence>
<accession>A0ABW3I334</accession>
<organism evidence="1 2">
    <name type="scientific">Pseudofulvibacter geojedonensis</name>
    <dbReference type="NCBI Taxonomy" id="1123758"/>
    <lineage>
        <taxon>Bacteria</taxon>
        <taxon>Pseudomonadati</taxon>
        <taxon>Bacteroidota</taxon>
        <taxon>Flavobacteriia</taxon>
        <taxon>Flavobacteriales</taxon>
        <taxon>Flavobacteriaceae</taxon>
        <taxon>Pseudofulvibacter</taxon>
    </lineage>
</organism>